<keyword evidence="5 10" id="KW-0812">Transmembrane</keyword>
<dbReference type="InterPro" id="IPR050277">
    <property type="entry name" value="Sodium:Solute_Symporter"/>
</dbReference>
<evidence type="ECO:0000256" key="9">
    <source>
        <dbReference type="RuleBase" id="RU362091"/>
    </source>
</evidence>
<dbReference type="Proteomes" id="UP001595823">
    <property type="component" value="Unassembled WGS sequence"/>
</dbReference>
<proteinExistence type="inferred from homology"/>
<dbReference type="Gene3D" id="1.20.1730.10">
    <property type="entry name" value="Sodium/glucose cotransporter"/>
    <property type="match status" value="1"/>
</dbReference>
<dbReference type="PANTHER" id="PTHR48086">
    <property type="entry name" value="SODIUM/PROLINE SYMPORTER-RELATED"/>
    <property type="match status" value="1"/>
</dbReference>
<evidence type="ECO:0000256" key="1">
    <source>
        <dbReference type="ARBA" id="ARBA00004651"/>
    </source>
</evidence>
<feature type="transmembrane region" description="Helical" evidence="10">
    <location>
        <begin position="307"/>
        <end position="335"/>
    </location>
</feature>
<gene>
    <name evidence="11" type="ORF">ACFPET_01250</name>
</gene>
<evidence type="ECO:0000313" key="11">
    <source>
        <dbReference type="EMBL" id="MFC4333820.1"/>
    </source>
</evidence>
<keyword evidence="7 10" id="KW-1133">Transmembrane helix</keyword>
<comment type="similarity">
    <text evidence="2 9">Belongs to the sodium:solute symporter (SSF) (TC 2.A.21) family.</text>
</comment>
<feature type="transmembrane region" description="Helical" evidence="10">
    <location>
        <begin position="63"/>
        <end position="85"/>
    </location>
</feature>
<dbReference type="InterPro" id="IPR001734">
    <property type="entry name" value="Na/solute_symporter"/>
</dbReference>
<keyword evidence="6" id="KW-0769">Symport</keyword>
<feature type="transmembrane region" description="Helical" evidence="10">
    <location>
        <begin position="180"/>
        <end position="198"/>
    </location>
</feature>
<evidence type="ECO:0000256" key="3">
    <source>
        <dbReference type="ARBA" id="ARBA00022448"/>
    </source>
</evidence>
<feature type="transmembrane region" description="Helical" evidence="10">
    <location>
        <begin position="146"/>
        <end position="168"/>
    </location>
</feature>
<evidence type="ECO:0000256" key="6">
    <source>
        <dbReference type="ARBA" id="ARBA00022847"/>
    </source>
</evidence>
<comment type="caution">
    <text evidence="11">The sequence shown here is derived from an EMBL/GenBank/DDBJ whole genome shotgun (WGS) entry which is preliminary data.</text>
</comment>
<keyword evidence="12" id="KW-1185">Reference proteome</keyword>
<evidence type="ECO:0000256" key="8">
    <source>
        <dbReference type="ARBA" id="ARBA00023136"/>
    </source>
</evidence>
<evidence type="ECO:0000256" key="5">
    <source>
        <dbReference type="ARBA" id="ARBA00022692"/>
    </source>
</evidence>
<feature type="transmembrane region" description="Helical" evidence="10">
    <location>
        <begin position="223"/>
        <end position="247"/>
    </location>
</feature>
<keyword evidence="3" id="KW-0813">Transport</keyword>
<keyword evidence="4" id="KW-1003">Cell membrane</keyword>
<feature type="transmembrane region" description="Helical" evidence="10">
    <location>
        <begin position="430"/>
        <end position="448"/>
    </location>
</feature>
<feature type="transmembrane region" description="Helical" evidence="10">
    <location>
        <begin position="347"/>
        <end position="367"/>
    </location>
</feature>
<comment type="subcellular location">
    <subcellularLocation>
        <location evidence="1">Cell membrane</location>
        <topology evidence="1">Multi-pass membrane protein</topology>
    </subcellularLocation>
</comment>
<name>A0ABV8TT83_9ACTN</name>
<dbReference type="CDD" id="cd11480">
    <property type="entry name" value="SLC5sbd_u4"/>
    <property type="match status" value="1"/>
</dbReference>
<feature type="transmembrane region" description="Helical" evidence="10">
    <location>
        <begin position="117"/>
        <end position="134"/>
    </location>
</feature>
<dbReference type="Pfam" id="PF00474">
    <property type="entry name" value="SSF"/>
    <property type="match status" value="1"/>
</dbReference>
<dbReference type="RefSeq" id="WP_380617549.1">
    <property type="nucleotide sequence ID" value="NZ_JBHSDK010000001.1"/>
</dbReference>
<evidence type="ECO:0000256" key="10">
    <source>
        <dbReference type="SAM" id="Phobius"/>
    </source>
</evidence>
<accession>A0ABV8TT83</accession>
<evidence type="ECO:0000256" key="4">
    <source>
        <dbReference type="ARBA" id="ARBA00022475"/>
    </source>
</evidence>
<organism evidence="11 12">
    <name type="scientific">Salininema proteolyticum</name>
    <dbReference type="NCBI Taxonomy" id="1607685"/>
    <lineage>
        <taxon>Bacteria</taxon>
        <taxon>Bacillati</taxon>
        <taxon>Actinomycetota</taxon>
        <taxon>Actinomycetes</taxon>
        <taxon>Glycomycetales</taxon>
        <taxon>Glycomycetaceae</taxon>
        <taxon>Salininema</taxon>
    </lineage>
</organism>
<protein>
    <submittedName>
        <fullName evidence="11">Cation acetate symporter</fullName>
    </submittedName>
</protein>
<evidence type="ECO:0000256" key="7">
    <source>
        <dbReference type="ARBA" id="ARBA00022989"/>
    </source>
</evidence>
<sequence>MTALIAIAAVLSASLAIGLFAVRTSPTTPDFLIASRRILPTWNATAIAGEYISAASALGLAGLLWRNGVGAMWFGVGFTAGYVLIAQFTAGPMRRSGAYTVPDFAEFRLGSVRLRRFCGLVGALIALLYLIPQFKAAGVVLHAVSGLPYGVGVVASGVIVAASIVWGGIRSATYVQAFHYLVKIAFIALPGLFLWFSAGSRPDLDRPVDWGSVLLVADGAPSLWATVSVLAATTLGAVGLPHVIMRFHASPGARSARRVAVGVVLLLGLFYLFPAVYGLLARVNVTDSADADLVVLELAQALDPSGVVLALAAAGGFAAFLSTSSGLLVALGSSLSHDLFNVSVRRLRLGVAAGCALAVALAVPTSSVDINVLVGWAFSLAAATFCPLLVLGIWWKGLTAAGASSGMAAGALSILASAALATAASVPPWIAYPALWAAPLSFAVMIAVSRRTALPARAEDTVLFLHLPKDSATT</sequence>
<feature type="transmembrane region" description="Helical" evidence="10">
    <location>
        <begin position="259"/>
        <end position="280"/>
    </location>
</feature>
<evidence type="ECO:0000313" key="12">
    <source>
        <dbReference type="Proteomes" id="UP001595823"/>
    </source>
</evidence>
<evidence type="ECO:0000256" key="2">
    <source>
        <dbReference type="ARBA" id="ARBA00006434"/>
    </source>
</evidence>
<dbReference type="PANTHER" id="PTHR48086:SF6">
    <property type="entry name" value="CATION_ACETATE SYMPORTER ACTP"/>
    <property type="match status" value="1"/>
</dbReference>
<dbReference type="PROSITE" id="PS50283">
    <property type="entry name" value="NA_SOLUT_SYMP_3"/>
    <property type="match status" value="1"/>
</dbReference>
<feature type="transmembrane region" description="Helical" evidence="10">
    <location>
        <begin position="373"/>
        <end position="395"/>
    </location>
</feature>
<reference evidence="12" key="1">
    <citation type="journal article" date="2019" name="Int. J. Syst. Evol. Microbiol.">
        <title>The Global Catalogue of Microorganisms (GCM) 10K type strain sequencing project: providing services to taxonomists for standard genome sequencing and annotation.</title>
        <authorList>
            <consortium name="The Broad Institute Genomics Platform"/>
            <consortium name="The Broad Institute Genome Sequencing Center for Infectious Disease"/>
            <person name="Wu L."/>
            <person name="Ma J."/>
        </authorList>
    </citation>
    <scope>NUCLEOTIDE SEQUENCE [LARGE SCALE GENOMIC DNA]</scope>
    <source>
        <strain evidence="12">IBRC-M 10908</strain>
    </source>
</reference>
<feature type="transmembrane region" description="Helical" evidence="10">
    <location>
        <begin position="407"/>
        <end position="424"/>
    </location>
</feature>
<dbReference type="EMBL" id="JBHSDK010000001">
    <property type="protein sequence ID" value="MFC4333820.1"/>
    <property type="molecule type" value="Genomic_DNA"/>
</dbReference>
<keyword evidence="8 10" id="KW-0472">Membrane</keyword>
<dbReference type="InterPro" id="IPR038377">
    <property type="entry name" value="Na/Glc_symporter_sf"/>
</dbReference>